<dbReference type="Proteomes" id="UP000028549">
    <property type="component" value="Unassembled WGS sequence"/>
</dbReference>
<organism evidence="2 3">
    <name type="scientific">Metabacillus indicus</name>
    <name type="common">Bacillus indicus</name>
    <dbReference type="NCBI Taxonomy" id="246786"/>
    <lineage>
        <taxon>Bacteria</taxon>
        <taxon>Bacillati</taxon>
        <taxon>Bacillota</taxon>
        <taxon>Bacilli</taxon>
        <taxon>Bacillales</taxon>
        <taxon>Bacillaceae</taxon>
        <taxon>Metabacillus</taxon>
    </lineage>
</organism>
<dbReference type="EMBL" id="JNVC02000002">
    <property type="protein sequence ID" value="KEZ53367.1"/>
    <property type="molecule type" value="Genomic_DNA"/>
</dbReference>
<dbReference type="AlphaFoldDB" id="A0A084H1A5"/>
<keyword evidence="1" id="KW-0175">Coiled coil</keyword>
<keyword evidence="3" id="KW-1185">Reference proteome</keyword>
<dbReference type="InterPro" id="IPR046318">
    <property type="entry name" value="DUF5344"/>
</dbReference>
<dbReference type="Pfam" id="PF17279">
    <property type="entry name" value="DUF5344"/>
    <property type="match status" value="1"/>
</dbReference>
<name>A0A084H1A5_METID</name>
<proteinExistence type="predicted"/>
<evidence type="ECO:0000313" key="3">
    <source>
        <dbReference type="Proteomes" id="UP000028549"/>
    </source>
</evidence>
<reference evidence="2 3" key="1">
    <citation type="journal article" date="2005" name="Int. J. Syst. Evol. Microbiol.">
        <title>Bacillus cibi sp. nov., isolated from jeotgal, a traditional Korean fermented seafood.</title>
        <authorList>
            <person name="Yoon J.H."/>
            <person name="Lee C.H."/>
            <person name="Oh T.K."/>
        </authorList>
    </citation>
    <scope>NUCLEOTIDE SEQUENCE [LARGE SCALE GENOMIC DNA]</scope>
    <source>
        <strain evidence="2 3">DSM 16189</strain>
    </source>
</reference>
<dbReference type="STRING" id="246786.GS18_0207150"/>
<dbReference type="OrthoDB" id="2455619at2"/>
<gene>
    <name evidence="2" type="ORF">GS18_0207150</name>
</gene>
<feature type="coiled-coil region" evidence="1">
    <location>
        <begin position="38"/>
        <end position="65"/>
    </location>
</feature>
<evidence type="ECO:0000256" key="1">
    <source>
        <dbReference type="SAM" id="Coils"/>
    </source>
</evidence>
<evidence type="ECO:0000313" key="2">
    <source>
        <dbReference type="EMBL" id="KEZ53367.1"/>
    </source>
</evidence>
<accession>A0A084H1A5</accession>
<comment type="caution">
    <text evidence="2">The sequence shown here is derived from an EMBL/GenBank/DDBJ whole genome shotgun (WGS) entry which is preliminary data.</text>
</comment>
<protein>
    <submittedName>
        <fullName evidence="2">Uncharacterized protein</fullName>
    </submittedName>
</protein>
<sequence length="89" mass="10084">MEKEIKINYSEVEQSLEDMKASAIMLDMNLEVLDGENILASAKKLDELNKQLVLLTEEYKTLLKVNIQLTKQSVENMHEADKSTAASLK</sequence>
<dbReference type="RefSeq" id="WP_029566435.1">
    <property type="nucleotide sequence ID" value="NZ_JNVC02000002.1"/>
</dbReference>